<keyword evidence="3" id="KW-1185">Reference proteome</keyword>
<dbReference type="PATRIC" id="fig|1582439.9.peg.814"/>
<dbReference type="KEGG" id="nid:NPIRD3C_0791"/>
<keyword evidence="1" id="KW-0812">Transmembrane</keyword>
<organism evidence="2 3">
    <name type="scientific">Nitrosopumilus piranensis</name>
    <dbReference type="NCBI Taxonomy" id="1582439"/>
    <lineage>
        <taxon>Archaea</taxon>
        <taxon>Nitrososphaerota</taxon>
        <taxon>Nitrososphaeria</taxon>
        <taxon>Nitrosopumilales</taxon>
        <taxon>Nitrosopumilaceae</taxon>
        <taxon>Nitrosopumilus</taxon>
    </lineage>
</organism>
<dbReference type="HOGENOM" id="CLU_1623391_0_0_2"/>
<dbReference type="RefSeq" id="WP_148702924.1">
    <property type="nucleotide sequence ID" value="NZ_CP010868.1"/>
</dbReference>
<keyword evidence="1" id="KW-1133">Transmembrane helix</keyword>
<evidence type="ECO:0000256" key="1">
    <source>
        <dbReference type="SAM" id="Phobius"/>
    </source>
</evidence>
<protein>
    <submittedName>
        <fullName evidence="2">Uncharacterized protein</fullName>
    </submittedName>
</protein>
<reference evidence="2 3" key="3">
    <citation type="journal article" date="2019" name="Int. J. Syst. Evol. Microbiol.">
        <title>Nitrosopumilus adriaticus sp. nov. and Nitrosopumilus piranensis sp. nov., two ammonia-oxidizing archaea from the Adriatic Sea and members of the class Nitrososphaeria.</title>
        <authorList>
            <person name="Bayer B."/>
            <person name="Vojvoda J."/>
            <person name="Reinthaler T."/>
            <person name="Reyes C."/>
            <person name="Pinto M."/>
            <person name="Herndl G.J."/>
        </authorList>
    </citation>
    <scope>NUCLEOTIDE SEQUENCE [LARGE SCALE GENOMIC DNA]</scope>
    <source>
        <strain evidence="2 3">D3C</strain>
    </source>
</reference>
<proteinExistence type="predicted"/>
<sequence length="163" mass="17663">MYFKIILGLLLLGFFLPVSAFADDAEDAIENLGWIAVSAGIAANVPFIAMNKIRRYAIKAGGSTVQIGKQIRAIYKPILNFHILLNSIGYFAGMTHGFLFVSNLDSISLSLALVMSVMMVSGLMLKYTSTRNSKIFGRLLHGQFGLVILLAALVALHIVVGDD</sequence>
<feature type="transmembrane region" description="Helical" evidence="1">
    <location>
        <begin position="32"/>
        <end position="50"/>
    </location>
</feature>
<dbReference type="STRING" id="1582439.NPIRD3C_0791"/>
<evidence type="ECO:0000313" key="3">
    <source>
        <dbReference type="Proteomes" id="UP000032027"/>
    </source>
</evidence>
<feature type="transmembrane region" description="Helical" evidence="1">
    <location>
        <begin position="107"/>
        <end position="127"/>
    </location>
</feature>
<dbReference type="Proteomes" id="UP000032027">
    <property type="component" value="Chromosome"/>
</dbReference>
<dbReference type="GeneID" id="41599956"/>
<reference evidence="3" key="1">
    <citation type="submission" date="2015-02" db="EMBL/GenBank/DDBJ databases">
        <title>Characterization of two novel Thaumarchaeota isolated from the Northern Adriatic Sea.</title>
        <authorList>
            <person name="Bayer B."/>
            <person name="Vojvoda J."/>
            <person name="Offre P."/>
            <person name="Srivastava A."/>
            <person name="Elisabeth N."/>
            <person name="Garcia J.A.L."/>
            <person name="Schleper C."/>
            <person name="Herndl G.J."/>
        </authorList>
    </citation>
    <scope>NUCLEOTIDE SEQUENCE [LARGE SCALE GENOMIC DNA]</scope>
    <source>
        <strain evidence="3">D3C</strain>
    </source>
</reference>
<keyword evidence="1" id="KW-0472">Membrane</keyword>
<feature type="transmembrane region" description="Helical" evidence="1">
    <location>
        <begin position="139"/>
        <end position="160"/>
    </location>
</feature>
<dbReference type="EMBL" id="CP010868">
    <property type="protein sequence ID" value="AJM92003.1"/>
    <property type="molecule type" value="Genomic_DNA"/>
</dbReference>
<name>A0A0C5BQJ9_9ARCH</name>
<reference evidence="2 3" key="2">
    <citation type="journal article" date="2016" name="ISME J.">
        <title>Physiological and genomic characterization of two novel marine thaumarchaeal strains indicates niche differentiation.</title>
        <authorList>
            <person name="Bayer B."/>
            <person name="Vojvoda J."/>
            <person name="Offre P."/>
            <person name="Alves R.J."/>
            <person name="Elisabeth N.H."/>
            <person name="Garcia J.A."/>
            <person name="Volland J.M."/>
            <person name="Srivastava A."/>
            <person name="Schleper C."/>
            <person name="Herndl G.J."/>
        </authorList>
    </citation>
    <scope>NUCLEOTIDE SEQUENCE [LARGE SCALE GENOMIC DNA]</scope>
    <source>
        <strain evidence="2 3">D3C</strain>
    </source>
</reference>
<gene>
    <name evidence="2" type="ORF">NPIRD3C_0791</name>
</gene>
<feature type="transmembrane region" description="Helical" evidence="1">
    <location>
        <begin position="79"/>
        <end position="101"/>
    </location>
</feature>
<dbReference type="OrthoDB" id="12208at2157"/>
<evidence type="ECO:0000313" key="2">
    <source>
        <dbReference type="EMBL" id="AJM92003.1"/>
    </source>
</evidence>
<accession>A0A0C5BQJ9</accession>
<dbReference type="AlphaFoldDB" id="A0A0C5BQJ9"/>